<evidence type="ECO:0000256" key="1">
    <source>
        <dbReference type="SAM" id="MobiDB-lite"/>
    </source>
</evidence>
<feature type="non-terminal residue" evidence="2">
    <location>
        <position position="1"/>
    </location>
</feature>
<evidence type="ECO:0000313" key="2">
    <source>
        <dbReference type="EMBL" id="KAG0277521.1"/>
    </source>
</evidence>
<gene>
    <name evidence="2" type="ORF">BGZ97_009877</name>
</gene>
<comment type="caution">
    <text evidence="2">The sequence shown here is derived from an EMBL/GenBank/DDBJ whole genome shotgun (WGS) entry which is preliminary data.</text>
</comment>
<dbReference type="OrthoDB" id="247245at2759"/>
<proteinExistence type="predicted"/>
<protein>
    <submittedName>
        <fullName evidence="2">Uncharacterized protein</fullName>
    </submittedName>
</protein>
<sequence>HPEPIVFKQLTREEFRNYLLTLRNKRVGEGGILMTAAGFQPVASLLRFLHHMTDTVKGVHHQSSPTSSEESPSPALTQTAPQAEVETTSLSTGDEDDLSLIDAPHDYDNSKGSSGGKKSKRGHEPELEAPNDTEIDLILELLDYINDNRANFQSGDLKKITGEQGNNAKAFFEEHARNFRQHHPPAGHSVVPESSSPSAPTTTVHSEGL</sequence>
<keyword evidence="3" id="KW-1185">Reference proteome</keyword>
<organism evidence="2 3">
    <name type="scientific">Linnemannia gamsii</name>
    <dbReference type="NCBI Taxonomy" id="64522"/>
    <lineage>
        <taxon>Eukaryota</taxon>
        <taxon>Fungi</taxon>
        <taxon>Fungi incertae sedis</taxon>
        <taxon>Mucoromycota</taxon>
        <taxon>Mortierellomycotina</taxon>
        <taxon>Mortierellomycetes</taxon>
        <taxon>Mortierellales</taxon>
        <taxon>Mortierellaceae</taxon>
        <taxon>Linnemannia</taxon>
    </lineage>
</organism>
<evidence type="ECO:0000313" key="3">
    <source>
        <dbReference type="Proteomes" id="UP000823405"/>
    </source>
</evidence>
<name>A0A9P6QPV6_9FUNG</name>
<feature type="region of interest" description="Disordered" evidence="1">
    <location>
        <begin position="57"/>
        <end position="131"/>
    </location>
</feature>
<dbReference type="EMBL" id="JAAAIN010004896">
    <property type="protein sequence ID" value="KAG0277521.1"/>
    <property type="molecule type" value="Genomic_DNA"/>
</dbReference>
<accession>A0A9P6QPV6</accession>
<feature type="compositionally biased region" description="Polar residues" evidence="1">
    <location>
        <begin position="75"/>
        <end position="92"/>
    </location>
</feature>
<reference evidence="2" key="1">
    <citation type="journal article" date="2020" name="Fungal Divers.">
        <title>Resolving the Mortierellaceae phylogeny through synthesis of multi-gene phylogenetics and phylogenomics.</title>
        <authorList>
            <person name="Vandepol N."/>
            <person name="Liber J."/>
            <person name="Desiro A."/>
            <person name="Na H."/>
            <person name="Kennedy M."/>
            <person name="Barry K."/>
            <person name="Grigoriev I.V."/>
            <person name="Miller A.N."/>
            <person name="O'Donnell K."/>
            <person name="Stajich J.E."/>
            <person name="Bonito G."/>
        </authorList>
    </citation>
    <scope>NUCLEOTIDE SEQUENCE</scope>
    <source>
        <strain evidence="2">NVP60</strain>
    </source>
</reference>
<feature type="compositionally biased region" description="Low complexity" evidence="1">
    <location>
        <begin position="63"/>
        <end position="74"/>
    </location>
</feature>
<feature type="region of interest" description="Disordered" evidence="1">
    <location>
        <begin position="177"/>
        <end position="209"/>
    </location>
</feature>
<feature type="compositionally biased region" description="Low complexity" evidence="1">
    <location>
        <begin position="189"/>
        <end position="209"/>
    </location>
</feature>
<dbReference type="AlphaFoldDB" id="A0A9P6QPV6"/>
<dbReference type="Proteomes" id="UP000823405">
    <property type="component" value="Unassembled WGS sequence"/>
</dbReference>